<dbReference type="Proteomes" id="UP000503447">
    <property type="component" value="Chromosome"/>
</dbReference>
<dbReference type="EMBL" id="CP053452">
    <property type="protein sequence ID" value="QJW94723.1"/>
    <property type="molecule type" value="Genomic_DNA"/>
</dbReference>
<proteinExistence type="predicted"/>
<evidence type="ECO:0000313" key="1">
    <source>
        <dbReference type="EMBL" id="QJW94723.1"/>
    </source>
</evidence>
<dbReference type="AlphaFoldDB" id="A0A6M5YN44"/>
<protein>
    <submittedName>
        <fullName evidence="1">Uncharacterized protein</fullName>
    </submittedName>
</protein>
<evidence type="ECO:0000313" key="2">
    <source>
        <dbReference type="Proteomes" id="UP000503447"/>
    </source>
</evidence>
<organism evidence="1 2">
    <name type="scientific">Frigoriglobus tundricola</name>
    <dbReference type="NCBI Taxonomy" id="2774151"/>
    <lineage>
        <taxon>Bacteria</taxon>
        <taxon>Pseudomonadati</taxon>
        <taxon>Planctomycetota</taxon>
        <taxon>Planctomycetia</taxon>
        <taxon>Gemmatales</taxon>
        <taxon>Gemmataceae</taxon>
        <taxon>Frigoriglobus</taxon>
    </lineage>
</organism>
<reference evidence="2" key="1">
    <citation type="submission" date="2020-05" db="EMBL/GenBank/DDBJ databases">
        <title>Frigoriglobus tundricola gen. nov., sp. nov., a psychrotolerant cellulolytic planctomycete of the family Gemmataceae with two divergent copies of 16S rRNA gene.</title>
        <authorList>
            <person name="Kulichevskaya I.S."/>
            <person name="Ivanova A.A."/>
            <person name="Naumoff D.G."/>
            <person name="Beletsky A.V."/>
            <person name="Rijpstra W.I.C."/>
            <person name="Sinninghe Damste J.S."/>
            <person name="Mardanov A.V."/>
            <person name="Ravin N.V."/>
            <person name="Dedysh S.N."/>
        </authorList>
    </citation>
    <scope>NUCLEOTIDE SEQUENCE [LARGE SCALE GENOMIC DNA]</scope>
    <source>
        <strain evidence="2">PL17</strain>
    </source>
</reference>
<dbReference type="RefSeq" id="WP_171470654.1">
    <property type="nucleotide sequence ID" value="NZ_CP053452.2"/>
</dbReference>
<keyword evidence="2" id="KW-1185">Reference proteome</keyword>
<sequence>MVELTAKAAAWLQTVLRRLPAAIRAVYVEYTEACAASMEHLVCFNAFGFESLAGGHFDPANAAHVGTLGEFIWEPPDECRFRADDHPGTDWLAVLRAAAEAHEVMGLAAGRGIQIVVGEHDGAVWVIR</sequence>
<accession>A0A6M5YN44</accession>
<dbReference type="KEGG" id="ftj:FTUN_2245"/>
<gene>
    <name evidence="1" type="ORF">FTUN_2245</name>
</gene>
<name>A0A6M5YN44_9BACT</name>